<name>A0A229FUC6_9BURK</name>
<gene>
    <name evidence="8" type="ORF">AOC33_00120</name>
</gene>
<evidence type="ECO:0000313" key="9">
    <source>
        <dbReference type="Proteomes" id="UP000215188"/>
    </source>
</evidence>
<comment type="function">
    <text evidence="5">Required for morphogenesis and for the elongation of the flagellar filament by facilitating polymerization of the flagellin monomers at the tip of growing filament. Forms a capping structure, which prevents flagellin subunits (transported through the central channel of the flagellum) from leaking out without polymerization at the distal end.</text>
</comment>
<keyword evidence="3 5" id="KW-0175">Coiled coil</keyword>
<dbReference type="PANTHER" id="PTHR30288:SF0">
    <property type="entry name" value="FLAGELLAR HOOK-ASSOCIATED PROTEIN 2"/>
    <property type="match status" value="1"/>
</dbReference>
<dbReference type="GO" id="GO:0009421">
    <property type="term" value="C:bacterial-type flagellum filament cap"/>
    <property type="evidence" value="ECO:0007669"/>
    <property type="project" value="InterPro"/>
</dbReference>
<evidence type="ECO:0000313" key="8">
    <source>
        <dbReference type="EMBL" id="OXL15544.1"/>
    </source>
</evidence>
<dbReference type="Pfam" id="PF02465">
    <property type="entry name" value="FliD_N"/>
    <property type="match status" value="1"/>
</dbReference>
<dbReference type="InterPro" id="IPR010809">
    <property type="entry name" value="FliD_C"/>
</dbReference>
<evidence type="ECO:0000256" key="4">
    <source>
        <dbReference type="ARBA" id="ARBA00023143"/>
    </source>
</evidence>
<dbReference type="EMBL" id="NJGG01000001">
    <property type="protein sequence ID" value="OXL15544.1"/>
    <property type="molecule type" value="Genomic_DNA"/>
</dbReference>
<keyword evidence="9" id="KW-1185">Reference proteome</keyword>
<sequence length="457" mass="47133">MASSATISSSGIGSGLNVSQIVTALMDAEKGPLNSINKSISTDNAQISAYGSISSQISSFQSSIAGLITPSTVKATTASSSSTGVLTVSNDGTALAGEYKITNVTLASPQVLTSDISNTSYTSINSSIGSTGSMTISGTTITPTTYTVAGLVDAINNANISGVSATVANLGTSAAPDYQIRIVNSSDTAATIALSAGNDFTGLDFISANAVAGSVTINGTTVSRSSNTIKDLIPGLTINLVGSGNSTITVNQDSSSLSSKISEFVKAFNTLDKSLKDISSYDATAKKGAALYGDSAINSLRREIRSIVTSTLGVNATTSYNRLSQVGVNFKSDGTLSLDSTALNTAISANFNKVAKLFSGTGDSSDSKTLQGFAYQLNTVLADATGIDGLITNRKSSLQSDIRRLQAKADQEQLRLDDLQQMYKKQYTALDRTVASLNSMASYLTNQFDAMSNAKNN</sequence>
<comment type="caution">
    <text evidence="8">The sequence shown here is derived from an EMBL/GenBank/DDBJ whole genome shotgun (WGS) entry which is preliminary data.</text>
</comment>
<dbReference type="PANTHER" id="PTHR30288">
    <property type="entry name" value="FLAGELLAR CAP/ASSEMBLY PROTEIN FLID"/>
    <property type="match status" value="1"/>
</dbReference>
<accession>A0A229FUC6</accession>
<keyword evidence="4 5" id="KW-0975">Bacterial flagellum</keyword>
<dbReference type="GO" id="GO:0005576">
    <property type="term" value="C:extracellular region"/>
    <property type="evidence" value="ECO:0007669"/>
    <property type="project" value="UniProtKB-SubCell"/>
</dbReference>
<evidence type="ECO:0000259" key="7">
    <source>
        <dbReference type="Pfam" id="PF07195"/>
    </source>
</evidence>
<keyword evidence="5" id="KW-0964">Secreted</keyword>
<comment type="subcellular location">
    <subcellularLocation>
        <location evidence="5">Secreted</location>
    </subcellularLocation>
    <subcellularLocation>
        <location evidence="5">Bacterial flagellum</location>
    </subcellularLocation>
</comment>
<dbReference type="Proteomes" id="UP000215188">
    <property type="component" value="Unassembled WGS sequence"/>
</dbReference>
<dbReference type="RefSeq" id="WP_089514583.1">
    <property type="nucleotide sequence ID" value="NZ_NJGG01000001.1"/>
</dbReference>
<evidence type="ECO:0000259" key="6">
    <source>
        <dbReference type="Pfam" id="PF02465"/>
    </source>
</evidence>
<comment type="similarity">
    <text evidence="1 5">Belongs to the FliD family.</text>
</comment>
<dbReference type="AlphaFoldDB" id="A0A229FUC6"/>
<dbReference type="GO" id="GO:0007155">
    <property type="term" value="P:cell adhesion"/>
    <property type="evidence" value="ECO:0007669"/>
    <property type="project" value="InterPro"/>
</dbReference>
<protein>
    <recommendedName>
        <fullName evidence="5">Flagellar hook-associated protein 2</fullName>
        <shortName evidence="5">HAP2</shortName>
    </recommendedName>
    <alternativeName>
        <fullName evidence="5">Flagellar cap protein</fullName>
    </alternativeName>
</protein>
<evidence type="ECO:0000256" key="5">
    <source>
        <dbReference type="RuleBase" id="RU362066"/>
    </source>
</evidence>
<dbReference type="GO" id="GO:0009424">
    <property type="term" value="C:bacterial-type flagellum hook"/>
    <property type="evidence" value="ECO:0007669"/>
    <property type="project" value="UniProtKB-UniRule"/>
</dbReference>
<evidence type="ECO:0000256" key="3">
    <source>
        <dbReference type="ARBA" id="ARBA00023054"/>
    </source>
</evidence>
<evidence type="ECO:0000256" key="1">
    <source>
        <dbReference type="ARBA" id="ARBA00009764"/>
    </source>
</evidence>
<reference evidence="8 9" key="1">
    <citation type="submission" date="2017-06" db="EMBL/GenBank/DDBJ databases">
        <title>Reclassification of a Polynucleobacter cosmopolitanus strain isolated from tropical Lake Victoria as Polynucleobacter victoriensis comb. nov.</title>
        <authorList>
            <person name="Hahn M.W."/>
        </authorList>
    </citation>
    <scope>NUCLEOTIDE SEQUENCE [LARGE SCALE GENOMIC DNA]</scope>
    <source>
        <strain evidence="8 9">MWH-MoIso2</strain>
    </source>
</reference>
<proteinExistence type="inferred from homology"/>
<dbReference type="GO" id="GO:0071973">
    <property type="term" value="P:bacterial-type flagellum-dependent cell motility"/>
    <property type="evidence" value="ECO:0007669"/>
    <property type="project" value="TreeGrafter"/>
</dbReference>
<feature type="domain" description="Flagellar hook-associated protein 2 C-terminal" evidence="7">
    <location>
        <begin position="214"/>
        <end position="439"/>
    </location>
</feature>
<dbReference type="Pfam" id="PF07195">
    <property type="entry name" value="FliD_C"/>
    <property type="match status" value="1"/>
</dbReference>
<dbReference type="InterPro" id="IPR040026">
    <property type="entry name" value="FliD"/>
</dbReference>
<dbReference type="OrthoDB" id="9810816at2"/>
<comment type="subunit">
    <text evidence="2 5">Homopentamer.</text>
</comment>
<dbReference type="InterPro" id="IPR003481">
    <property type="entry name" value="FliD_N"/>
</dbReference>
<feature type="domain" description="Flagellar hook-associated protein 2 N-terminal" evidence="6">
    <location>
        <begin position="14"/>
        <end position="110"/>
    </location>
</feature>
<evidence type="ECO:0000256" key="2">
    <source>
        <dbReference type="ARBA" id="ARBA00011255"/>
    </source>
</evidence>
<feature type="coiled-coil region" evidence="5">
    <location>
        <begin position="395"/>
        <end position="422"/>
    </location>
</feature>
<organism evidence="8 9">
    <name type="scientific">Polynucleobacter cosmopolitanus</name>
    <dbReference type="NCBI Taxonomy" id="351345"/>
    <lineage>
        <taxon>Bacteria</taxon>
        <taxon>Pseudomonadati</taxon>
        <taxon>Pseudomonadota</taxon>
        <taxon>Betaproteobacteria</taxon>
        <taxon>Burkholderiales</taxon>
        <taxon>Burkholderiaceae</taxon>
        <taxon>Polynucleobacter</taxon>
    </lineage>
</organism>